<keyword evidence="2" id="KW-1133">Transmembrane helix</keyword>
<protein>
    <recommendedName>
        <fullName evidence="8">Pentapeptide repeat-containing protein</fullName>
    </recommendedName>
</protein>
<evidence type="ECO:0000256" key="2">
    <source>
        <dbReference type="SAM" id="Phobius"/>
    </source>
</evidence>
<dbReference type="Proteomes" id="UP000663829">
    <property type="component" value="Unassembled WGS sequence"/>
</dbReference>
<dbReference type="SUPFAM" id="SSF141571">
    <property type="entry name" value="Pentapeptide repeat-like"/>
    <property type="match status" value="1"/>
</dbReference>
<evidence type="ECO:0000313" key="4">
    <source>
        <dbReference type="EMBL" id="CAF1599983.1"/>
    </source>
</evidence>
<dbReference type="EMBL" id="CAJOBA010049757">
    <property type="protein sequence ID" value="CAF4227166.1"/>
    <property type="molecule type" value="Genomic_DNA"/>
</dbReference>
<feature type="compositionally biased region" description="Polar residues" evidence="1">
    <location>
        <begin position="17"/>
        <end position="26"/>
    </location>
</feature>
<evidence type="ECO:0000313" key="7">
    <source>
        <dbReference type="Proteomes" id="UP000663829"/>
    </source>
</evidence>
<feature type="compositionally biased region" description="Basic residues" evidence="1">
    <location>
        <begin position="1"/>
        <end position="12"/>
    </location>
</feature>
<dbReference type="EMBL" id="CAJNOK010027977">
    <property type="protein sequence ID" value="CAF1428622.1"/>
    <property type="molecule type" value="Genomic_DNA"/>
</dbReference>
<dbReference type="Proteomes" id="UP000677228">
    <property type="component" value="Unassembled WGS sequence"/>
</dbReference>
<dbReference type="EMBL" id="CAJNOQ010035547">
    <property type="protein sequence ID" value="CAF1599983.1"/>
    <property type="molecule type" value="Genomic_DNA"/>
</dbReference>
<evidence type="ECO:0000313" key="6">
    <source>
        <dbReference type="EMBL" id="CAF4476780.1"/>
    </source>
</evidence>
<dbReference type="Gene3D" id="2.160.20.80">
    <property type="entry name" value="E3 ubiquitin-protein ligase SopA"/>
    <property type="match status" value="1"/>
</dbReference>
<evidence type="ECO:0000313" key="5">
    <source>
        <dbReference type="EMBL" id="CAF4227166.1"/>
    </source>
</evidence>
<evidence type="ECO:0008006" key="8">
    <source>
        <dbReference type="Google" id="ProtNLM"/>
    </source>
</evidence>
<name>A0A816ANT3_9BILA</name>
<keyword evidence="2" id="KW-0472">Membrane</keyword>
<dbReference type="Proteomes" id="UP000681722">
    <property type="component" value="Unassembled WGS sequence"/>
</dbReference>
<dbReference type="OrthoDB" id="9993456at2759"/>
<dbReference type="AlphaFoldDB" id="A0A816ANT3"/>
<accession>A0A816ANT3</accession>
<reference evidence="4" key="1">
    <citation type="submission" date="2021-02" db="EMBL/GenBank/DDBJ databases">
        <authorList>
            <person name="Nowell W R."/>
        </authorList>
    </citation>
    <scope>NUCLEOTIDE SEQUENCE</scope>
</reference>
<comment type="caution">
    <text evidence="4">The sequence shown here is derived from an EMBL/GenBank/DDBJ whole genome shotgun (WGS) entry which is preliminary data.</text>
</comment>
<evidence type="ECO:0000313" key="3">
    <source>
        <dbReference type="EMBL" id="CAF1428622.1"/>
    </source>
</evidence>
<dbReference type="Proteomes" id="UP000682733">
    <property type="component" value="Unassembled WGS sequence"/>
</dbReference>
<keyword evidence="7" id="KW-1185">Reference proteome</keyword>
<feature type="region of interest" description="Disordered" evidence="1">
    <location>
        <begin position="1"/>
        <end position="28"/>
    </location>
</feature>
<dbReference type="EMBL" id="CAJOBC010101946">
    <property type="protein sequence ID" value="CAF4476780.1"/>
    <property type="molecule type" value="Genomic_DNA"/>
</dbReference>
<keyword evidence="2" id="KW-0812">Transmembrane</keyword>
<proteinExistence type="predicted"/>
<feature type="transmembrane region" description="Helical" evidence="2">
    <location>
        <begin position="41"/>
        <end position="60"/>
    </location>
</feature>
<organism evidence="4 7">
    <name type="scientific">Didymodactylos carnosus</name>
    <dbReference type="NCBI Taxonomy" id="1234261"/>
    <lineage>
        <taxon>Eukaryota</taxon>
        <taxon>Metazoa</taxon>
        <taxon>Spiralia</taxon>
        <taxon>Gnathifera</taxon>
        <taxon>Rotifera</taxon>
        <taxon>Eurotatoria</taxon>
        <taxon>Bdelloidea</taxon>
        <taxon>Philodinida</taxon>
        <taxon>Philodinidae</taxon>
        <taxon>Didymodactylos</taxon>
    </lineage>
</organism>
<evidence type="ECO:0000256" key="1">
    <source>
        <dbReference type="SAM" id="MobiDB-lite"/>
    </source>
</evidence>
<sequence length="327" mass="37373">MKHIRRLWPRSRPHGEQSATADNQQEMPDEHSASFLKLTKLLCSALIPIMIAVFTIVVTLQERDLANRQRDYDERQADNEQQEDIFKIYIQDISKVLQTQPDNRGISTQNLLFIRTQTLTALRKLDSKRRTYVFLFLYESKLIQSPTKLDLTGADFTNIHCDGITKNTLKDLHLPGVDLSHSCFINCYIDGTNFADSIMLDIKFTNSVIILTTFKSCLMDRADFRNGKMFYNTFNSASLAYSDFSNIIDIKENNFTNVNLTGTKVTYKNLLYENNTFHNSIMPNGTYGPIQQKNLVVNGDAETNVSFETIVYGILSKEICASTVNRV</sequence>
<gene>
    <name evidence="4" type="ORF">GPM918_LOCUS42368</name>
    <name evidence="3" type="ORF">OVA965_LOCUS33951</name>
    <name evidence="6" type="ORF">SRO942_LOCUS43592</name>
    <name evidence="5" type="ORF">TMI583_LOCUS34858</name>
</gene>